<evidence type="ECO:0000256" key="4">
    <source>
        <dbReference type="ARBA" id="ARBA00023004"/>
    </source>
</evidence>
<organism evidence="6 7">
    <name type="scientific">Kingdonia uniflora</name>
    <dbReference type="NCBI Taxonomy" id="39325"/>
    <lineage>
        <taxon>Eukaryota</taxon>
        <taxon>Viridiplantae</taxon>
        <taxon>Streptophyta</taxon>
        <taxon>Embryophyta</taxon>
        <taxon>Tracheophyta</taxon>
        <taxon>Spermatophyta</taxon>
        <taxon>Magnoliopsida</taxon>
        <taxon>Ranunculales</taxon>
        <taxon>Circaeasteraceae</taxon>
        <taxon>Kingdonia</taxon>
    </lineage>
</organism>
<evidence type="ECO:0000313" key="6">
    <source>
        <dbReference type="EMBL" id="KAF6164199.1"/>
    </source>
</evidence>
<name>A0A7J7NAA0_9MAGN</name>
<dbReference type="Proteomes" id="UP000541444">
    <property type="component" value="Unassembled WGS sequence"/>
</dbReference>
<sequence length="549" mass="62001">MRLDVFNTVKNVSKSLLDVFVGTVSICRSAFAPVSVFVVSTLSDPPYDLQLDMGLNLIQLQSNFAPVDEIGDLVKIMEIEGEMPADFPEGPNPPFGGLKSTVSLFGRSSYAWIEGEGMVHASYFSKDKERNWNVSYKNRYVESKTFKQEKKLSKPSFPPLRFGEVNKHISNTNIIGHSGKFYTTRENHLPQELDIFTLETTDVWDVNRSWGRPFTSHPKTAPGTGELVIMGVDAIKPFYVLGIISADGEKLVHEVDLKFKRSSLSHDIGITQKYNVILDVPLVVDINRLLKGGPLMKFEKDSYARIGVMPRYGDADSVKWFDVENHSTFHILNCFEDENEVVVRGFKALQSIIPGPDFGSNKFCWFSKGFKPIIPSEADQNRSTEDGYLFAHEWRLNIKTREVKERYLTGTTFSMDFPVINEEFHGVRNKYGYTQVIDSLASSNCGRAKYGKLAKLYLDESKEDGLVKVEYHNFDENTFCSGAVFVRKDGSSEEDDGWVVSFVHNEETNISQVHIIDAKKFGTEAITKITMPQRVPYGFHGTFVSLPKS</sequence>
<keyword evidence="3" id="KW-0223">Dioxygenase</keyword>
<dbReference type="GO" id="GO:0016121">
    <property type="term" value="P:carotene catabolic process"/>
    <property type="evidence" value="ECO:0007669"/>
    <property type="project" value="TreeGrafter"/>
</dbReference>
<dbReference type="OrthoDB" id="1069523at2759"/>
<dbReference type="EMBL" id="JACGCM010000938">
    <property type="protein sequence ID" value="KAF6164199.1"/>
    <property type="molecule type" value="Genomic_DNA"/>
</dbReference>
<keyword evidence="3" id="KW-0560">Oxidoreductase</keyword>
<dbReference type="GO" id="GO:0009570">
    <property type="term" value="C:chloroplast stroma"/>
    <property type="evidence" value="ECO:0007669"/>
    <property type="project" value="TreeGrafter"/>
</dbReference>
<protein>
    <submittedName>
        <fullName evidence="6">Uncharacterized protein</fullName>
    </submittedName>
</protein>
<comment type="cofactor">
    <cofactor evidence="5">
        <name>Fe(2+)</name>
        <dbReference type="ChEBI" id="CHEBI:29033"/>
    </cofactor>
    <text evidence="5">Binds 1 Fe(2+) ion per subunit.</text>
</comment>
<feature type="binding site" evidence="5">
    <location>
        <position position="217"/>
    </location>
    <ligand>
        <name>Fe cation</name>
        <dbReference type="ChEBI" id="CHEBI:24875"/>
        <note>catalytic</note>
    </ligand>
</feature>
<evidence type="ECO:0000256" key="3">
    <source>
        <dbReference type="ARBA" id="ARBA00022964"/>
    </source>
</evidence>
<evidence type="ECO:0000256" key="5">
    <source>
        <dbReference type="PIRSR" id="PIRSR604294-1"/>
    </source>
</evidence>
<evidence type="ECO:0000313" key="7">
    <source>
        <dbReference type="Proteomes" id="UP000541444"/>
    </source>
</evidence>
<dbReference type="InterPro" id="IPR004294">
    <property type="entry name" value="Carotenoid_Oase"/>
</dbReference>
<dbReference type="Pfam" id="PF03055">
    <property type="entry name" value="RPE65"/>
    <property type="match status" value="1"/>
</dbReference>
<dbReference type="GO" id="GO:0046872">
    <property type="term" value="F:metal ion binding"/>
    <property type="evidence" value="ECO:0007669"/>
    <property type="project" value="UniProtKB-KW"/>
</dbReference>
<comment type="caution">
    <text evidence="6">The sequence shown here is derived from an EMBL/GenBank/DDBJ whole genome shotgun (WGS) entry which is preliminary data.</text>
</comment>
<keyword evidence="2 5" id="KW-0479">Metal-binding</keyword>
<dbReference type="PANTHER" id="PTHR10543:SF142">
    <property type="entry name" value="OS06G0162550 PROTEIN"/>
    <property type="match status" value="1"/>
</dbReference>
<dbReference type="PANTHER" id="PTHR10543">
    <property type="entry name" value="BETA-CAROTENE DIOXYGENASE"/>
    <property type="match status" value="1"/>
</dbReference>
<dbReference type="GO" id="GO:0010436">
    <property type="term" value="F:carotenoid dioxygenase activity"/>
    <property type="evidence" value="ECO:0007669"/>
    <property type="project" value="TreeGrafter"/>
</dbReference>
<dbReference type="AlphaFoldDB" id="A0A7J7NAA0"/>
<feature type="binding site" evidence="5">
    <location>
        <position position="266"/>
    </location>
    <ligand>
        <name>Fe cation</name>
        <dbReference type="ChEBI" id="CHEBI:24875"/>
        <note>catalytic</note>
    </ligand>
</feature>
<evidence type="ECO:0000256" key="1">
    <source>
        <dbReference type="ARBA" id="ARBA00006787"/>
    </source>
</evidence>
<keyword evidence="4 5" id="KW-0408">Iron</keyword>
<comment type="similarity">
    <text evidence="1">Belongs to the carotenoid oxygenase family.</text>
</comment>
<feature type="binding site" evidence="5">
    <location>
        <position position="330"/>
    </location>
    <ligand>
        <name>Fe cation</name>
        <dbReference type="ChEBI" id="CHEBI:24875"/>
        <note>catalytic</note>
    </ligand>
</feature>
<reference evidence="6 7" key="1">
    <citation type="journal article" date="2020" name="IScience">
        <title>Genome Sequencing of the Endangered Kingdonia uniflora (Circaeasteraceae, Ranunculales) Reveals Potential Mechanisms of Evolutionary Specialization.</title>
        <authorList>
            <person name="Sun Y."/>
            <person name="Deng T."/>
            <person name="Zhang A."/>
            <person name="Moore M.J."/>
            <person name="Landis J.B."/>
            <person name="Lin N."/>
            <person name="Zhang H."/>
            <person name="Zhang X."/>
            <person name="Huang J."/>
            <person name="Zhang X."/>
            <person name="Sun H."/>
            <person name="Wang H."/>
        </authorList>
    </citation>
    <scope>NUCLEOTIDE SEQUENCE [LARGE SCALE GENOMIC DNA]</scope>
    <source>
        <strain evidence="6">TB1705</strain>
        <tissue evidence="6">Leaf</tissue>
    </source>
</reference>
<gene>
    <name evidence="6" type="ORF">GIB67_010169</name>
</gene>
<feature type="binding site" evidence="5">
    <location>
        <position position="540"/>
    </location>
    <ligand>
        <name>Fe cation</name>
        <dbReference type="ChEBI" id="CHEBI:24875"/>
        <note>catalytic</note>
    </ligand>
</feature>
<proteinExistence type="inferred from homology"/>
<evidence type="ECO:0000256" key="2">
    <source>
        <dbReference type="ARBA" id="ARBA00022723"/>
    </source>
</evidence>
<keyword evidence="7" id="KW-1185">Reference proteome</keyword>
<accession>A0A7J7NAA0</accession>